<accession>A0A6L7GGU0</accession>
<evidence type="ECO:0000313" key="2">
    <source>
        <dbReference type="Proteomes" id="UP000473531"/>
    </source>
</evidence>
<proteinExistence type="predicted"/>
<protein>
    <submittedName>
        <fullName evidence="1">Uncharacterized protein</fullName>
    </submittedName>
</protein>
<reference evidence="1 2" key="1">
    <citation type="submission" date="2019-12" db="EMBL/GenBank/DDBJ databases">
        <title>Genomic-based taxomic classification of the family Erythrobacteraceae.</title>
        <authorList>
            <person name="Xu L."/>
        </authorList>
    </citation>
    <scope>NUCLEOTIDE SEQUENCE [LARGE SCALE GENOMIC DNA]</scope>
    <source>
        <strain evidence="1 2">KCTC 52259</strain>
    </source>
</reference>
<gene>
    <name evidence="1" type="ORF">GRI44_05270</name>
</gene>
<sequence>MMQPIVHMAQPGLIVSPDAYMIILETIAGWQYSSSTLLQAEVGTMAVDELPDILPNT</sequence>
<dbReference type="AlphaFoldDB" id="A0A6L7GGU0"/>
<organism evidence="1 2">
    <name type="scientific">Allopontixanthobacter confluentis</name>
    <dbReference type="NCBI Taxonomy" id="1849021"/>
    <lineage>
        <taxon>Bacteria</taxon>
        <taxon>Pseudomonadati</taxon>
        <taxon>Pseudomonadota</taxon>
        <taxon>Alphaproteobacteria</taxon>
        <taxon>Sphingomonadales</taxon>
        <taxon>Erythrobacteraceae</taxon>
        <taxon>Allopontixanthobacter</taxon>
    </lineage>
</organism>
<name>A0A6L7GGU0_9SPHN</name>
<dbReference type="EMBL" id="WTYU01000001">
    <property type="protein sequence ID" value="MXP14158.1"/>
    <property type="molecule type" value="Genomic_DNA"/>
</dbReference>
<comment type="caution">
    <text evidence="1">The sequence shown here is derived from an EMBL/GenBank/DDBJ whole genome shotgun (WGS) entry which is preliminary data.</text>
</comment>
<dbReference type="RefSeq" id="WP_160600352.1">
    <property type="nucleotide sequence ID" value="NZ_WTYU01000001.1"/>
</dbReference>
<evidence type="ECO:0000313" key="1">
    <source>
        <dbReference type="EMBL" id="MXP14158.1"/>
    </source>
</evidence>
<keyword evidence="2" id="KW-1185">Reference proteome</keyword>
<dbReference type="Proteomes" id="UP000473531">
    <property type="component" value="Unassembled WGS sequence"/>
</dbReference>